<sequence length="825" mass="93481">MKSIYYLLTCVLILSVSCKSQSYEKTASGIKTTIDSTVVEVRFYTPGIVRIIKSLPGETVEKKSLSVVKEAETVPLNVTESDSTISLLSDVLTVKVNTRTGAVSYLSANGDALLTEKAGSTAFTRFNDAGNETYSVKQSFTLDPNEAIYGLGILQNGKMSQRNQKVHMVQNNTCDFSTFFQSVKGYGLFWDNYSPTDFTDNEAGTEFASEVGDCIDYYFMYGKNADGVVAEMRDLTGKVPMFPLWTYGFWQSRERYKTQDETVGVVEKYRELGVPLDGIIQDWQYWGDNYHWNGMSFLNPGFPEPQKFVDDVHNLNAHLIISIWASFGPETPQYKELKEKNMLMDFQTWPQSGKDIWPPDMNYPSGVQVYDAFNPEARDIYWEYLDKGLFSLGIDGWWMDSTEPDHLDFKPKDFDNKTYLGSFRKVRNAFPLETVGGVYDHQRQVSSDKRVFILTRSGFAGQQRYGCNVWSGDLGSSWDSFRSQIPAGLNFTLTGNPNFNSDIGGFFAGAYNKSWSDGTAAKNPLFQELYVRWLQYGVFTPMMRSHGTDMKREIYYFGKQGEPVYDAIANAINLRYSLLPYIYTTSWDVASNNSSFMRALVMDFPADKKVWDMNSEYMFGQSLLVAPVMNAQYTPEKIVKVDEASGWNKGNAKTKEGFPAVDFTEVKSSPVYLPEGTAWYDFWTNEKFDGGQEIAKETTINTTPVYVKAGAILPIGPKVQYATEKKWDNLEIRIYEGADGEFTLYEDENDNYNYEKGVYSTITFKWNDADKTLTIGRRNGEFPGMLTERTFNIVLASKDKTKGNEIVSQPDKAVTYSGDEVVVKL</sequence>
<proteinExistence type="inferred from homology"/>
<protein>
    <submittedName>
        <fullName evidence="8">Alpha-D-xyloside xylohydrolase</fullName>
    </submittedName>
</protein>
<dbReference type="Pfam" id="PF17137">
    <property type="entry name" value="DUF5110"/>
    <property type="match status" value="1"/>
</dbReference>
<gene>
    <name evidence="8" type="ORF">C8N47_12815</name>
</gene>
<dbReference type="InterPro" id="IPR017853">
    <property type="entry name" value="GH"/>
</dbReference>
<feature type="chain" id="PRO_5015787410" evidence="3">
    <location>
        <begin position="23"/>
        <end position="825"/>
    </location>
</feature>
<dbReference type="GO" id="GO:0004553">
    <property type="term" value="F:hydrolase activity, hydrolyzing O-glycosyl compounds"/>
    <property type="evidence" value="ECO:0007669"/>
    <property type="project" value="InterPro"/>
</dbReference>
<feature type="domain" description="Glycoside hydrolase family 31 TIM barrel" evidence="4">
    <location>
        <begin position="240"/>
        <end position="584"/>
    </location>
</feature>
<evidence type="ECO:0000256" key="2">
    <source>
        <dbReference type="RuleBase" id="RU361185"/>
    </source>
</evidence>
<dbReference type="SUPFAM" id="SSF51011">
    <property type="entry name" value="Glycosyl hydrolase domain"/>
    <property type="match status" value="2"/>
</dbReference>
<dbReference type="CDD" id="cd14752">
    <property type="entry name" value="GH31_N"/>
    <property type="match status" value="1"/>
</dbReference>
<name>A0A2T5BXE0_9BACT</name>
<dbReference type="InterPro" id="IPR013780">
    <property type="entry name" value="Glyco_hydro_b"/>
</dbReference>
<dbReference type="Gene3D" id="3.20.20.80">
    <property type="entry name" value="Glycosidases"/>
    <property type="match status" value="1"/>
</dbReference>
<dbReference type="OrthoDB" id="176168at2"/>
<keyword evidence="2 8" id="KW-0378">Hydrolase</keyword>
<dbReference type="RefSeq" id="WP_107823779.1">
    <property type="nucleotide sequence ID" value="NZ_OY782574.1"/>
</dbReference>
<accession>A0A2T5BXE0</accession>
<evidence type="ECO:0000259" key="6">
    <source>
        <dbReference type="Pfam" id="PF17137"/>
    </source>
</evidence>
<dbReference type="Gene3D" id="2.60.40.1760">
    <property type="entry name" value="glycosyl hydrolase (family 31)"/>
    <property type="match status" value="1"/>
</dbReference>
<comment type="similarity">
    <text evidence="1 2">Belongs to the glycosyl hydrolase 31 family.</text>
</comment>
<dbReference type="InterPro" id="IPR048395">
    <property type="entry name" value="Glyco_hydro_31_C"/>
</dbReference>
<evidence type="ECO:0000259" key="7">
    <source>
        <dbReference type="Pfam" id="PF21365"/>
    </source>
</evidence>
<dbReference type="EMBL" id="QAAD01000028">
    <property type="protein sequence ID" value="PTN05037.1"/>
    <property type="molecule type" value="Genomic_DNA"/>
</dbReference>
<dbReference type="PROSITE" id="PS51257">
    <property type="entry name" value="PROKAR_LIPOPROTEIN"/>
    <property type="match status" value="1"/>
</dbReference>
<feature type="domain" description="Glycoside hydrolase family 31 N-terminal" evidence="5">
    <location>
        <begin position="39"/>
        <end position="198"/>
    </location>
</feature>
<organism evidence="8 9">
    <name type="scientific">Mangrovibacterium marinum</name>
    <dbReference type="NCBI Taxonomy" id="1639118"/>
    <lineage>
        <taxon>Bacteria</taxon>
        <taxon>Pseudomonadati</taxon>
        <taxon>Bacteroidota</taxon>
        <taxon>Bacteroidia</taxon>
        <taxon>Marinilabiliales</taxon>
        <taxon>Prolixibacteraceae</taxon>
        <taxon>Mangrovibacterium</taxon>
    </lineage>
</organism>
<dbReference type="Proteomes" id="UP000243525">
    <property type="component" value="Unassembled WGS sequence"/>
</dbReference>
<keyword evidence="3" id="KW-0732">Signal</keyword>
<dbReference type="GO" id="GO:0005975">
    <property type="term" value="P:carbohydrate metabolic process"/>
    <property type="evidence" value="ECO:0007669"/>
    <property type="project" value="InterPro"/>
</dbReference>
<dbReference type="Gene3D" id="2.60.40.1180">
    <property type="entry name" value="Golgi alpha-mannosidase II"/>
    <property type="match status" value="2"/>
</dbReference>
<dbReference type="Pfam" id="PF01055">
    <property type="entry name" value="Glyco_hydro_31_2nd"/>
    <property type="match status" value="1"/>
</dbReference>
<dbReference type="InterPro" id="IPR000322">
    <property type="entry name" value="Glyco_hydro_31_TIM"/>
</dbReference>
<evidence type="ECO:0000256" key="1">
    <source>
        <dbReference type="ARBA" id="ARBA00007806"/>
    </source>
</evidence>
<dbReference type="SUPFAM" id="SSF74650">
    <property type="entry name" value="Galactose mutarotase-like"/>
    <property type="match status" value="1"/>
</dbReference>
<dbReference type="PANTHER" id="PTHR43863:SF2">
    <property type="entry name" value="MALTASE-GLUCOAMYLASE"/>
    <property type="match status" value="1"/>
</dbReference>
<feature type="signal peptide" evidence="3">
    <location>
        <begin position="1"/>
        <end position="22"/>
    </location>
</feature>
<dbReference type="InterPro" id="IPR025887">
    <property type="entry name" value="Glyco_hydro_31_N_dom"/>
</dbReference>
<reference evidence="8 9" key="1">
    <citation type="submission" date="2018-04" db="EMBL/GenBank/DDBJ databases">
        <title>Genomic Encyclopedia of Archaeal and Bacterial Type Strains, Phase II (KMG-II): from individual species to whole genera.</title>
        <authorList>
            <person name="Goeker M."/>
        </authorList>
    </citation>
    <scope>NUCLEOTIDE SEQUENCE [LARGE SCALE GENOMIC DNA]</scope>
    <source>
        <strain evidence="8 9">DSM 28823</strain>
    </source>
</reference>
<dbReference type="Pfam" id="PF13802">
    <property type="entry name" value="Gal_mutarotas_2"/>
    <property type="match status" value="1"/>
</dbReference>
<dbReference type="PANTHER" id="PTHR43863">
    <property type="entry name" value="HYDROLASE, PUTATIVE (AFU_ORTHOLOGUE AFUA_1G03140)-RELATED"/>
    <property type="match status" value="1"/>
</dbReference>
<feature type="domain" description="Glycosyl hydrolase family 31 C-terminal" evidence="7">
    <location>
        <begin position="595"/>
        <end position="633"/>
    </location>
</feature>
<evidence type="ECO:0000259" key="4">
    <source>
        <dbReference type="Pfam" id="PF01055"/>
    </source>
</evidence>
<dbReference type="InterPro" id="IPR033403">
    <property type="entry name" value="DUF5110"/>
</dbReference>
<feature type="domain" description="Glycosyl hydrolase family 31 C-terminal" evidence="7">
    <location>
        <begin position="666"/>
        <end position="713"/>
    </location>
</feature>
<evidence type="ECO:0000313" key="8">
    <source>
        <dbReference type="EMBL" id="PTN05037.1"/>
    </source>
</evidence>
<keyword evidence="9" id="KW-1185">Reference proteome</keyword>
<dbReference type="Pfam" id="PF21365">
    <property type="entry name" value="Glyco_hydro_31_3rd"/>
    <property type="match status" value="2"/>
</dbReference>
<evidence type="ECO:0000259" key="5">
    <source>
        <dbReference type="Pfam" id="PF13802"/>
    </source>
</evidence>
<keyword evidence="2" id="KW-0326">Glycosidase</keyword>
<dbReference type="AlphaFoldDB" id="A0A2T5BXE0"/>
<dbReference type="InterPro" id="IPR051816">
    <property type="entry name" value="Glycosyl_Hydrolase_31"/>
</dbReference>
<dbReference type="CDD" id="cd06591">
    <property type="entry name" value="GH31_xylosidase_XylS"/>
    <property type="match status" value="1"/>
</dbReference>
<dbReference type="GO" id="GO:0030246">
    <property type="term" value="F:carbohydrate binding"/>
    <property type="evidence" value="ECO:0007669"/>
    <property type="project" value="InterPro"/>
</dbReference>
<feature type="domain" description="DUF5110" evidence="6">
    <location>
        <begin position="729"/>
        <end position="796"/>
    </location>
</feature>
<dbReference type="InterPro" id="IPR011013">
    <property type="entry name" value="Gal_mutarotase_sf_dom"/>
</dbReference>
<evidence type="ECO:0000313" key="9">
    <source>
        <dbReference type="Proteomes" id="UP000243525"/>
    </source>
</evidence>
<comment type="caution">
    <text evidence="8">The sequence shown here is derived from an EMBL/GenBank/DDBJ whole genome shotgun (WGS) entry which is preliminary data.</text>
</comment>
<evidence type="ECO:0000256" key="3">
    <source>
        <dbReference type="SAM" id="SignalP"/>
    </source>
</evidence>
<dbReference type="SUPFAM" id="SSF51445">
    <property type="entry name" value="(Trans)glycosidases"/>
    <property type="match status" value="1"/>
</dbReference>